<dbReference type="InterPro" id="IPR011990">
    <property type="entry name" value="TPR-like_helical_dom_sf"/>
</dbReference>
<organism evidence="2 3">
    <name type="scientific">Natronospira bacteriovora</name>
    <dbReference type="NCBI Taxonomy" id="3069753"/>
    <lineage>
        <taxon>Bacteria</taxon>
        <taxon>Pseudomonadati</taxon>
        <taxon>Pseudomonadota</taxon>
        <taxon>Gammaproteobacteria</taxon>
        <taxon>Natronospirales</taxon>
        <taxon>Natronospiraceae</taxon>
        <taxon>Natronospira</taxon>
    </lineage>
</organism>
<reference evidence="2 3" key="1">
    <citation type="submission" date="2023-08" db="EMBL/GenBank/DDBJ databases">
        <title>Whole-genome sequencing of halo(alkali)philic microorganisms from hypersaline lakes.</title>
        <authorList>
            <person name="Sorokin D.Y."/>
            <person name="Abbas B."/>
            <person name="Merkel A.Y."/>
        </authorList>
    </citation>
    <scope>NUCLEOTIDE SEQUENCE [LARGE SCALE GENOMIC DNA]</scope>
    <source>
        <strain evidence="2 3">AB-CW4</strain>
    </source>
</reference>
<gene>
    <name evidence="2" type="ORF">RBH19_10515</name>
</gene>
<comment type="caution">
    <text evidence="2">The sequence shown here is derived from an EMBL/GenBank/DDBJ whole genome shotgun (WGS) entry which is preliminary data.</text>
</comment>
<name>A0ABU0W8S5_9GAMM</name>
<feature type="chain" id="PRO_5046549815" evidence="1">
    <location>
        <begin position="23"/>
        <end position="511"/>
    </location>
</feature>
<dbReference type="SUPFAM" id="SSF48452">
    <property type="entry name" value="TPR-like"/>
    <property type="match status" value="1"/>
</dbReference>
<dbReference type="Gene3D" id="1.25.40.10">
    <property type="entry name" value="Tetratricopeptide repeat domain"/>
    <property type="match status" value="2"/>
</dbReference>
<dbReference type="PANTHER" id="PTHR45588:SF1">
    <property type="entry name" value="WW DOMAIN-CONTAINING PROTEIN"/>
    <property type="match status" value="1"/>
</dbReference>
<evidence type="ECO:0000256" key="1">
    <source>
        <dbReference type="SAM" id="SignalP"/>
    </source>
</evidence>
<evidence type="ECO:0000313" key="2">
    <source>
        <dbReference type="EMBL" id="MDQ2070313.1"/>
    </source>
</evidence>
<dbReference type="RefSeq" id="WP_306728813.1">
    <property type="nucleotide sequence ID" value="NZ_JAVDDT010000007.1"/>
</dbReference>
<keyword evidence="1" id="KW-0732">Signal</keyword>
<feature type="signal peptide" evidence="1">
    <location>
        <begin position="1"/>
        <end position="22"/>
    </location>
</feature>
<dbReference type="EMBL" id="JAVDDT010000007">
    <property type="protein sequence ID" value="MDQ2070313.1"/>
    <property type="molecule type" value="Genomic_DNA"/>
</dbReference>
<protein>
    <submittedName>
        <fullName evidence="2">Tetratricopeptide repeat protein</fullName>
    </submittedName>
</protein>
<dbReference type="PANTHER" id="PTHR45588">
    <property type="entry name" value="TPR DOMAIN-CONTAINING PROTEIN"/>
    <property type="match status" value="1"/>
</dbReference>
<accession>A0ABU0W8S5</accession>
<dbReference type="Proteomes" id="UP001239019">
    <property type="component" value="Unassembled WGS sequence"/>
</dbReference>
<keyword evidence="3" id="KW-1185">Reference proteome</keyword>
<evidence type="ECO:0000313" key="3">
    <source>
        <dbReference type="Proteomes" id="UP001239019"/>
    </source>
</evidence>
<sequence length="511" mass="56416">MDRMLSGLILLLALVYSAAASAQHDHHDEAHVKDGESVGVVDFRPDCAADSAETFNRGLALKHHMMYQQARETFRDLVEKDPDCAMAHWGVAATWFQPLWPERPDADALATGREAIERARKAGPGGEREHALIDAVGAFFADEDMGYGDRIDAWASGMAEAYSNHPEDHDIAALYALSRLVLGMRADTETRHELHDEAEAILAGVWEEENQHPGAIHYAIHATDVDGRAENALAMVEAYSDIAPSVPHALHMPSHIYVRLGEWDQVIEWNRRSADAARDHEVDDAISFHYIHALDYLVYGYLQKGEVDRAQAVQKEAEAVERHQPGFAAAFHAAAIPARIAVERRDWEKAGALEPRQPDYLPWDGSFWPEGLSWYARGLGAIHAGNGEAAQEAEARLATLRDRAKEAGEENFAIFIEVDRKILAGWSEHEQGNADSAIRLMEAAAELEGTVDKNPITPGALYPPYEALGDLLLALDRPDEALAAYQAGDDIWPGRKNTLAGMQQAREQLAN</sequence>
<proteinExistence type="predicted"/>